<protein>
    <recommendedName>
        <fullName evidence="4">NAD(P)-binding domain-containing protein</fullName>
    </recommendedName>
</protein>
<proteinExistence type="inferred from homology"/>
<evidence type="ECO:0000313" key="5">
    <source>
        <dbReference type="EMBL" id="KAF4203110.1"/>
    </source>
</evidence>
<evidence type="ECO:0000256" key="1">
    <source>
        <dbReference type="ARBA" id="ARBA00005725"/>
    </source>
</evidence>
<evidence type="ECO:0000256" key="2">
    <source>
        <dbReference type="ARBA" id="ARBA00022857"/>
    </source>
</evidence>
<evidence type="ECO:0000259" key="4">
    <source>
        <dbReference type="Pfam" id="PF13460"/>
    </source>
</evidence>
<reference evidence="5" key="1">
    <citation type="journal article" date="2020" name="bioRxiv">
        <title>Genomic and phenotypic heterogeneity of clinical isolates of the human pathogens Aspergillus fumigatus, Aspergillus lentulus and Aspergillus fumigatiaffinis.</title>
        <authorList>
            <person name="dos Santos R.A.C."/>
            <person name="Steenwyk J.L."/>
            <person name="Rivero-Menendez O."/>
            <person name="Mead M.E."/>
            <person name="Silva L.P."/>
            <person name="Bastos R.W."/>
            <person name="Alastruey-Izquierdo A."/>
            <person name="Goldman G.H."/>
            <person name="Rokas A."/>
        </authorList>
    </citation>
    <scope>NUCLEOTIDE SEQUENCE</scope>
    <source>
        <strain evidence="5">CNM-CM8927</strain>
    </source>
</reference>
<dbReference type="InterPro" id="IPR051609">
    <property type="entry name" value="NmrA/Isoflavone_reductase-like"/>
</dbReference>
<evidence type="ECO:0000313" key="6">
    <source>
        <dbReference type="Proteomes" id="UP000649114"/>
    </source>
</evidence>
<dbReference type="AlphaFoldDB" id="A0AAN5YL43"/>
<sequence length="309" mass="35122">MVNVAVAGGTGGVGRTILDVISTTDKHQAFVLSRKCIENDDDVIQVDYNKIDQLVAVLEAKNIHTIICCFAVEGNSLADSQLCLIQAAIRSTATRRFVPTAYAIPYPQEALQVLPQLKDYFKAIELLKESDLQWTVFLNGIFLDYFGPPELKSHLKANVFVLDMKNHVAAIPGDGNAPVTFTYSYDLARFVVAALDLEEWQEESRVVGDTLTWHEFVAIAEEICEECPFEIHYDSVEKLKRFQITELPGHRALYVHFPKKAFQWFMSIFEMFTTDRTSCIERSGSLNERFPEIQPLTVRQMLIQYWGNN</sequence>
<dbReference type="EMBL" id="JAAAPU010000087">
    <property type="protein sequence ID" value="KAF4203110.1"/>
    <property type="molecule type" value="Genomic_DNA"/>
</dbReference>
<dbReference type="PANTHER" id="PTHR47706">
    <property type="entry name" value="NMRA-LIKE FAMILY PROTEIN"/>
    <property type="match status" value="1"/>
</dbReference>
<gene>
    <name evidence="5" type="ORF">CNMCM8927_009111</name>
</gene>
<evidence type="ECO:0000256" key="3">
    <source>
        <dbReference type="ARBA" id="ARBA00023002"/>
    </source>
</evidence>
<dbReference type="PANTHER" id="PTHR47706:SF4">
    <property type="entry name" value="NMRA-LIKE DOMAIN-CONTAINING PROTEIN"/>
    <property type="match status" value="1"/>
</dbReference>
<dbReference type="Pfam" id="PF13460">
    <property type="entry name" value="NAD_binding_10"/>
    <property type="match status" value="1"/>
</dbReference>
<keyword evidence="2" id="KW-0521">NADP</keyword>
<accession>A0AAN5YL43</accession>
<dbReference type="Gene3D" id="3.90.25.10">
    <property type="entry name" value="UDP-galactose 4-epimerase, domain 1"/>
    <property type="match status" value="1"/>
</dbReference>
<organism evidence="5 6">
    <name type="scientific">Aspergillus lentulus</name>
    <dbReference type="NCBI Taxonomy" id="293939"/>
    <lineage>
        <taxon>Eukaryota</taxon>
        <taxon>Fungi</taxon>
        <taxon>Dikarya</taxon>
        <taxon>Ascomycota</taxon>
        <taxon>Pezizomycotina</taxon>
        <taxon>Eurotiomycetes</taxon>
        <taxon>Eurotiomycetidae</taxon>
        <taxon>Eurotiales</taxon>
        <taxon>Aspergillaceae</taxon>
        <taxon>Aspergillus</taxon>
        <taxon>Aspergillus subgen. Fumigati</taxon>
    </lineage>
</organism>
<dbReference type="SUPFAM" id="SSF51735">
    <property type="entry name" value="NAD(P)-binding Rossmann-fold domains"/>
    <property type="match status" value="1"/>
</dbReference>
<name>A0AAN5YL43_ASPLE</name>
<comment type="similarity">
    <text evidence="1">Belongs to the NmrA-type oxidoreductase family. Isoflavone reductase subfamily.</text>
</comment>
<reference evidence="5" key="2">
    <citation type="submission" date="2020-04" db="EMBL/GenBank/DDBJ databases">
        <authorList>
            <person name="Santos R.A.C."/>
            <person name="Steenwyk J.L."/>
            <person name="Rivero-Menendez O."/>
            <person name="Mead M.E."/>
            <person name="Silva L.P."/>
            <person name="Bastos R.W."/>
            <person name="Alastruey-Izquierdo A."/>
            <person name="Goldman G.H."/>
            <person name="Rokas A."/>
        </authorList>
    </citation>
    <scope>NUCLEOTIDE SEQUENCE</scope>
    <source>
        <strain evidence="5">CNM-CM8927</strain>
    </source>
</reference>
<keyword evidence="3" id="KW-0560">Oxidoreductase</keyword>
<dbReference type="Gene3D" id="3.40.50.720">
    <property type="entry name" value="NAD(P)-binding Rossmann-like Domain"/>
    <property type="match status" value="1"/>
</dbReference>
<dbReference type="InterPro" id="IPR036291">
    <property type="entry name" value="NAD(P)-bd_dom_sf"/>
</dbReference>
<feature type="domain" description="NAD(P)-binding" evidence="4">
    <location>
        <begin position="8"/>
        <end position="140"/>
    </location>
</feature>
<dbReference type="InterPro" id="IPR016040">
    <property type="entry name" value="NAD(P)-bd_dom"/>
</dbReference>
<dbReference type="Proteomes" id="UP000649114">
    <property type="component" value="Unassembled WGS sequence"/>
</dbReference>
<comment type="caution">
    <text evidence="5">The sequence shown here is derived from an EMBL/GenBank/DDBJ whole genome shotgun (WGS) entry which is preliminary data.</text>
</comment>
<dbReference type="GO" id="GO:0016491">
    <property type="term" value="F:oxidoreductase activity"/>
    <property type="evidence" value="ECO:0007669"/>
    <property type="project" value="UniProtKB-KW"/>
</dbReference>